<dbReference type="Pfam" id="PF02719">
    <property type="entry name" value="Polysacc_synt_2"/>
    <property type="match status" value="1"/>
</dbReference>
<dbReference type="Gene3D" id="3.40.50.720">
    <property type="entry name" value="NAD(P)-binding Rossmann-like Domain"/>
    <property type="match status" value="1"/>
</dbReference>
<dbReference type="InterPro" id="IPR036291">
    <property type="entry name" value="NAD(P)-bd_dom_sf"/>
</dbReference>
<dbReference type="RefSeq" id="WP_209402962.1">
    <property type="nucleotide sequence ID" value="NZ_JAGIYQ010000002.1"/>
</dbReference>
<feature type="domain" description="Polysaccharide biosynthesis protein CapD-like" evidence="2">
    <location>
        <begin position="7"/>
        <end position="280"/>
    </location>
</feature>
<accession>A0A940NI27</accession>
<dbReference type="SUPFAM" id="SSF51735">
    <property type="entry name" value="NAD(P)-binding Rossmann-fold domains"/>
    <property type="match status" value="1"/>
</dbReference>
<comment type="caution">
    <text evidence="3">The sequence shown here is derived from an EMBL/GenBank/DDBJ whole genome shotgun (WGS) entry which is preliminary data.</text>
</comment>
<dbReference type="InterPro" id="IPR003869">
    <property type="entry name" value="Polysac_CapD-like"/>
</dbReference>
<dbReference type="PANTHER" id="PTHR43318:SF2">
    <property type="entry name" value="UDP-N-ACETYLGLUCOSAMINE 4,6-DEHYDRATASE (INVERTING)"/>
    <property type="match status" value="1"/>
</dbReference>
<dbReference type="InterPro" id="IPR051203">
    <property type="entry name" value="Polysaccharide_Synthase-Rel"/>
</dbReference>
<dbReference type="EMBL" id="JAGIYQ010000002">
    <property type="protein sequence ID" value="MBP0724452.1"/>
    <property type="molecule type" value="Genomic_DNA"/>
</dbReference>
<dbReference type="CDD" id="cd05237">
    <property type="entry name" value="UDP_invert_4-6DH_SDR_e"/>
    <property type="match status" value="1"/>
</dbReference>
<comment type="similarity">
    <text evidence="1">Belongs to the polysaccharide synthase family.</text>
</comment>
<name>A0A940NI27_9BACI</name>
<evidence type="ECO:0000256" key="1">
    <source>
        <dbReference type="ARBA" id="ARBA00007430"/>
    </source>
</evidence>
<dbReference type="AlphaFoldDB" id="A0A940NI27"/>
<protein>
    <submittedName>
        <fullName evidence="3">Polysaccharide biosynthesis protein</fullName>
    </submittedName>
</protein>
<dbReference type="PANTHER" id="PTHR43318">
    <property type="entry name" value="UDP-N-ACETYLGLUCOSAMINE 4,6-DEHYDRATASE"/>
    <property type="match status" value="1"/>
</dbReference>
<sequence>MFEDKIILVTGATGSWGHELVRQLLLFKPKEIRLFSRNEFAQVNMKRLFQNHSKLKFIIGDVRDYSAILDACENVDYVFHLAALKHVPICEEQPLEALKTNVVGTENLIRASIIQGVKKVIDVSSDKAVDPINFYGMTKAMGEKLIIHANSSSNNTRFVCIRGGNVLGTNGSIVPYFKTLIKEGKDIPITSIEMTRFFLTINDAIKLLLTAAIHSIGGEIFVMKMRTCKIIDLAQVLVEELANQSISFVDIGIRPGEKLHEILISENESRNSYEYNDDYYVILPEQAPQTLQKQYDTLSKIPLKKYESNVDFMNNDEIKKMLVKGGFLN</sequence>
<proteinExistence type="inferred from homology"/>
<keyword evidence="4" id="KW-1185">Reference proteome</keyword>
<reference evidence="3" key="1">
    <citation type="submission" date="2021-04" db="EMBL/GenBank/DDBJ databases">
        <title>Genome seq and assembly of Bacillus sp.</title>
        <authorList>
            <person name="Chhetri G."/>
        </authorList>
    </citation>
    <scope>NUCLEOTIDE SEQUENCE</scope>
    <source>
        <strain evidence="3">RG28</strain>
    </source>
</reference>
<dbReference type="Proteomes" id="UP000682134">
    <property type="component" value="Unassembled WGS sequence"/>
</dbReference>
<evidence type="ECO:0000313" key="3">
    <source>
        <dbReference type="EMBL" id="MBP0724452.1"/>
    </source>
</evidence>
<organism evidence="3 4">
    <name type="scientific">Gottfriedia endophytica</name>
    <dbReference type="NCBI Taxonomy" id="2820819"/>
    <lineage>
        <taxon>Bacteria</taxon>
        <taxon>Bacillati</taxon>
        <taxon>Bacillota</taxon>
        <taxon>Bacilli</taxon>
        <taxon>Bacillales</taxon>
        <taxon>Bacillaceae</taxon>
        <taxon>Gottfriedia</taxon>
    </lineage>
</organism>
<evidence type="ECO:0000313" key="4">
    <source>
        <dbReference type="Proteomes" id="UP000682134"/>
    </source>
</evidence>
<gene>
    <name evidence="3" type="ORF">J5Y03_04525</name>
</gene>
<evidence type="ECO:0000259" key="2">
    <source>
        <dbReference type="Pfam" id="PF02719"/>
    </source>
</evidence>